<evidence type="ECO:0000313" key="1">
    <source>
        <dbReference type="EMBL" id="KAL2529237.1"/>
    </source>
</evidence>
<sequence>MAASPLMTSSRLPRSCSPALWPKICLAPLRRSSELAFSLDVRLTGRTPRIYNKRLLMIRPLKDVFEIGLKKHNIWNPENKYVSIDDELANTLFALKMQVVA</sequence>
<protein>
    <submittedName>
        <fullName evidence="1">Uncharacterized protein</fullName>
    </submittedName>
</protein>
<gene>
    <name evidence="1" type="ORF">Fot_21838</name>
</gene>
<dbReference type="EMBL" id="JBFOLJ010000006">
    <property type="protein sequence ID" value="KAL2529237.1"/>
    <property type="molecule type" value="Genomic_DNA"/>
</dbReference>
<reference evidence="2" key="1">
    <citation type="submission" date="2024-07" db="EMBL/GenBank/DDBJ databases">
        <title>Two chromosome-level genome assemblies of Korean endemic species Abeliophyllum distichum and Forsythia ovata (Oleaceae).</title>
        <authorList>
            <person name="Jang H."/>
        </authorList>
    </citation>
    <scope>NUCLEOTIDE SEQUENCE [LARGE SCALE GENOMIC DNA]</scope>
</reference>
<dbReference type="Proteomes" id="UP001604277">
    <property type="component" value="Unassembled WGS sequence"/>
</dbReference>
<dbReference type="AlphaFoldDB" id="A0ABD1UW98"/>
<proteinExistence type="predicted"/>
<keyword evidence="2" id="KW-1185">Reference proteome</keyword>
<organism evidence="1 2">
    <name type="scientific">Forsythia ovata</name>
    <dbReference type="NCBI Taxonomy" id="205694"/>
    <lineage>
        <taxon>Eukaryota</taxon>
        <taxon>Viridiplantae</taxon>
        <taxon>Streptophyta</taxon>
        <taxon>Embryophyta</taxon>
        <taxon>Tracheophyta</taxon>
        <taxon>Spermatophyta</taxon>
        <taxon>Magnoliopsida</taxon>
        <taxon>eudicotyledons</taxon>
        <taxon>Gunneridae</taxon>
        <taxon>Pentapetalae</taxon>
        <taxon>asterids</taxon>
        <taxon>lamiids</taxon>
        <taxon>Lamiales</taxon>
        <taxon>Oleaceae</taxon>
        <taxon>Forsythieae</taxon>
        <taxon>Forsythia</taxon>
    </lineage>
</organism>
<name>A0ABD1UW98_9LAMI</name>
<evidence type="ECO:0000313" key="2">
    <source>
        <dbReference type="Proteomes" id="UP001604277"/>
    </source>
</evidence>
<accession>A0ABD1UW98</accession>
<comment type="caution">
    <text evidence="1">The sequence shown here is derived from an EMBL/GenBank/DDBJ whole genome shotgun (WGS) entry which is preliminary data.</text>
</comment>